<protein>
    <submittedName>
        <fullName evidence="9">PAS domain S-box protein</fullName>
    </submittedName>
</protein>
<dbReference type="Pfam" id="PF08448">
    <property type="entry name" value="PAS_4"/>
    <property type="match status" value="1"/>
</dbReference>
<dbReference type="NCBIfam" id="TIGR00229">
    <property type="entry name" value="sensory_box"/>
    <property type="match status" value="4"/>
</dbReference>
<dbReference type="Pfam" id="PF08447">
    <property type="entry name" value="PAS_3"/>
    <property type="match status" value="3"/>
</dbReference>
<dbReference type="InterPro" id="IPR000700">
    <property type="entry name" value="PAS-assoc_C"/>
</dbReference>
<comment type="caution">
    <text evidence="9">The sequence shown here is derived from an EMBL/GenBank/DDBJ whole genome shotgun (WGS) entry which is preliminary data.</text>
</comment>
<dbReference type="PROSITE" id="PS50113">
    <property type="entry name" value="PAC"/>
    <property type="match status" value="4"/>
</dbReference>
<dbReference type="InterPro" id="IPR000014">
    <property type="entry name" value="PAS"/>
</dbReference>
<dbReference type="RefSeq" id="WP_353303744.1">
    <property type="nucleotide sequence ID" value="NZ_BAABWN010000010.1"/>
</dbReference>
<feature type="domain" description="PAS" evidence="6">
    <location>
        <begin position="126"/>
        <end position="180"/>
    </location>
</feature>
<dbReference type="PRINTS" id="PR00260">
    <property type="entry name" value="CHEMTRNSDUCR"/>
</dbReference>
<dbReference type="Gene3D" id="1.10.287.950">
    <property type="entry name" value="Methyl-accepting chemotaxis protein"/>
    <property type="match status" value="1"/>
</dbReference>
<dbReference type="PROSITE" id="PS50885">
    <property type="entry name" value="HAMP"/>
    <property type="match status" value="1"/>
</dbReference>
<dbReference type="InterPro" id="IPR050903">
    <property type="entry name" value="Bact_Chemotaxis_MeTrfase"/>
</dbReference>
<reference evidence="9 10" key="1">
    <citation type="submission" date="2024-04" db="EMBL/GenBank/DDBJ databases">
        <title>Draft genome sequence of Sessilibacter corallicola NBRC 116591.</title>
        <authorList>
            <person name="Miyakawa T."/>
            <person name="Kusuya Y."/>
            <person name="Miura T."/>
        </authorList>
    </citation>
    <scope>NUCLEOTIDE SEQUENCE [LARGE SCALE GENOMIC DNA]</scope>
    <source>
        <strain evidence="9 10">KU-00831-HH</strain>
    </source>
</reference>
<evidence type="ECO:0000313" key="10">
    <source>
        <dbReference type="Proteomes" id="UP001465153"/>
    </source>
</evidence>
<evidence type="ECO:0000256" key="4">
    <source>
        <dbReference type="SAM" id="Coils"/>
    </source>
</evidence>
<dbReference type="CDD" id="cd06225">
    <property type="entry name" value="HAMP"/>
    <property type="match status" value="1"/>
</dbReference>
<dbReference type="InterPro" id="IPR035965">
    <property type="entry name" value="PAS-like_dom_sf"/>
</dbReference>
<proteinExistence type="inferred from homology"/>
<dbReference type="SUPFAM" id="SSF55785">
    <property type="entry name" value="PYP-like sensor domain (PAS domain)"/>
    <property type="match status" value="4"/>
</dbReference>
<keyword evidence="10" id="KW-1185">Reference proteome</keyword>
<feature type="domain" description="PAC" evidence="7">
    <location>
        <begin position="202"/>
        <end position="254"/>
    </location>
</feature>
<dbReference type="InterPro" id="IPR013655">
    <property type="entry name" value="PAS_fold_3"/>
</dbReference>
<dbReference type="SUPFAM" id="SSF58104">
    <property type="entry name" value="Methyl-accepting chemotaxis protein (MCP) signaling domain"/>
    <property type="match status" value="1"/>
</dbReference>
<dbReference type="Proteomes" id="UP001465153">
    <property type="component" value="Unassembled WGS sequence"/>
</dbReference>
<evidence type="ECO:0000256" key="3">
    <source>
        <dbReference type="PROSITE-ProRule" id="PRU00284"/>
    </source>
</evidence>
<comment type="similarity">
    <text evidence="2">Belongs to the methyl-accepting chemotaxis (MCP) protein family.</text>
</comment>
<dbReference type="CDD" id="cd00130">
    <property type="entry name" value="PAS"/>
    <property type="match status" value="4"/>
</dbReference>
<dbReference type="InterPro" id="IPR004090">
    <property type="entry name" value="Chemotax_Me-accpt_rcpt"/>
</dbReference>
<dbReference type="PANTHER" id="PTHR24422">
    <property type="entry name" value="CHEMOTAXIS PROTEIN METHYLTRANSFERASE"/>
    <property type="match status" value="1"/>
</dbReference>
<dbReference type="EMBL" id="BAABWN010000010">
    <property type="protein sequence ID" value="GAA6169121.1"/>
    <property type="molecule type" value="Genomic_DNA"/>
</dbReference>
<gene>
    <name evidence="9" type="ORF">NBRC116591_29320</name>
</gene>
<evidence type="ECO:0000256" key="1">
    <source>
        <dbReference type="ARBA" id="ARBA00023224"/>
    </source>
</evidence>
<dbReference type="InterPro" id="IPR003660">
    <property type="entry name" value="HAMP_dom"/>
</dbReference>
<organism evidence="9 10">
    <name type="scientific">Sessilibacter corallicola</name>
    <dbReference type="NCBI Taxonomy" id="2904075"/>
    <lineage>
        <taxon>Bacteria</taxon>
        <taxon>Pseudomonadati</taxon>
        <taxon>Pseudomonadota</taxon>
        <taxon>Gammaproteobacteria</taxon>
        <taxon>Cellvibrionales</taxon>
        <taxon>Cellvibrionaceae</taxon>
        <taxon>Sessilibacter</taxon>
    </lineage>
</organism>
<feature type="domain" description="Methyl-accepting transducer" evidence="5">
    <location>
        <begin position="666"/>
        <end position="895"/>
    </location>
</feature>
<keyword evidence="1 3" id="KW-0807">Transducer</keyword>
<dbReference type="SMART" id="SM00304">
    <property type="entry name" value="HAMP"/>
    <property type="match status" value="1"/>
</dbReference>
<evidence type="ECO:0000256" key="2">
    <source>
        <dbReference type="ARBA" id="ARBA00029447"/>
    </source>
</evidence>
<accession>A0ABQ0ABV9</accession>
<dbReference type="SMART" id="SM00283">
    <property type="entry name" value="MA"/>
    <property type="match status" value="1"/>
</dbReference>
<dbReference type="SMART" id="SM00086">
    <property type="entry name" value="PAC"/>
    <property type="match status" value="4"/>
</dbReference>
<dbReference type="SMART" id="SM00091">
    <property type="entry name" value="PAS"/>
    <property type="match status" value="5"/>
</dbReference>
<dbReference type="InterPro" id="IPR001610">
    <property type="entry name" value="PAC"/>
</dbReference>
<feature type="domain" description="PAC" evidence="7">
    <location>
        <begin position="568"/>
        <end position="620"/>
    </location>
</feature>
<dbReference type="PROSITE" id="PS50112">
    <property type="entry name" value="PAS"/>
    <property type="match status" value="1"/>
</dbReference>
<feature type="domain" description="PAC" evidence="7">
    <location>
        <begin position="446"/>
        <end position="498"/>
    </location>
</feature>
<feature type="coiled-coil region" evidence="4">
    <location>
        <begin position="685"/>
        <end position="712"/>
    </location>
</feature>
<dbReference type="CDD" id="cd11386">
    <property type="entry name" value="MCP_signal"/>
    <property type="match status" value="1"/>
</dbReference>
<feature type="domain" description="HAMP" evidence="8">
    <location>
        <begin position="609"/>
        <end position="661"/>
    </location>
</feature>
<evidence type="ECO:0000259" key="8">
    <source>
        <dbReference type="PROSITE" id="PS50885"/>
    </source>
</evidence>
<dbReference type="InterPro" id="IPR013656">
    <property type="entry name" value="PAS_4"/>
</dbReference>
<dbReference type="InterPro" id="IPR004089">
    <property type="entry name" value="MCPsignal_dom"/>
</dbReference>
<dbReference type="Pfam" id="PF00015">
    <property type="entry name" value="MCPsignal"/>
    <property type="match status" value="1"/>
</dbReference>
<evidence type="ECO:0000259" key="5">
    <source>
        <dbReference type="PROSITE" id="PS50111"/>
    </source>
</evidence>
<dbReference type="Gene3D" id="3.30.450.20">
    <property type="entry name" value="PAS domain"/>
    <property type="match status" value="5"/>
</dbReference>
<evidence type="ECO:0000259" key="6">
    <source>
        <dbReference type="PROSITE" id="PS50112"/>
    </source>
</evidence>
<feature type="domain" description="PAC" evidence="7">
    <location>
        <begin position="324"/>
        <end position="376"/>
    </location>
</feature>
<evidence type="ECO:0000259" key="7">
    <source>
        <dbReference type="PROSITE" id="PS50113"/>
    </source>
</evidence>
<dbReference type="PANTHER" id="PTHR24422:SF10">
    <property type="entry name" value="CHEMOTAXIS PROTEIN METHYLTRANSFERASE 2"/>
    <property type="match status" value="1"/>
</dbReference>
<name>A0ABQ0ABV9_9GAMM</name>
<sequence length="913" mass="100985">MNSENSISKVALPEQYFDSLNLGIIVTNGDFEVQYSNHNAEKLFFHHTKTFQSLDKEWDNNSIVGKNLSAIIEAHEDLNQLVHNYDGSYKKGKVSIADEYFLLGVSQLNNSDEWLFEWFESEASNQSSEDKRILDAFSKSQAMITFDPSGNILNANDNFLKAMGYSLGEIVGKHHSVFMPPGNADSEDYKEFWQNLKSGEFNAGQFKRVNKTGDDVWIQASYNPIFDDQGNVTKVVKYASDITEQVKKLSDYEGQVNAICRSQAVIEFEPDGTILNANGNFLNAVGYKLDEIKGKHHSLFVDSSYKNSSEYQSFWQDLADGKFFSGEFKRVNKQGKEFWIQASYNPIFDPDGKPFKVVKYASDITAQKVQNADSSGQIEAIGKSQAVIEFNMDGTIIDANQNFLNAVGYTLDEIKGQHHRMFVTPSYVASHEYKKFWEKLNKGEYDSGEYMRVTKSGREIWIQASYNPILDLNGKPVKVVKYASDITEQKAKNADFSGQIAAISKSQAVIEFNMDGTIVDANDNFLNAVGYSLSEIQGQHHRLFVENDYGNSKEYQSFWEKLNRGEYDAGEYQRFGKHGKEIWIQASYNPILDSKGNPYKVVKYATDITGRKTAIAVIRQALGQVSDGDLTTQVEDELEGEFNMVAESMNNLVTQLSSLVSEIRTTSNSVFSASREMAQGNNDLSQRTETQAANLEETAAAMEQLTATVQQNAKSASEATGKANTAMTRASSGGEVVQNAVGAMEEINKSSKKISDIIGVIDEIAFQTNLLALNAAVEAARAGEQGRGFAVVAAEVRNLAQRSASAAKEIKGLINDSVDAVSKGTKLVHDTGNTFEELVSAVQEVVAMVSSIDNASREQSAGITEVGKAVSQMDEMTQQNAALVEQASASSRSMEDMAQNLLKQVRFFDLGGE</sequence>
<evidence type="ECO:0000313" key="9">
    <source>
        <dbReference type="EMBL" id="GAA6169121.1"/>
    </source>
</evidence>
<keyword evidence="4" id="KW-0175">Coiled coil</keyword>
<dbReference type="PROSITE" id="PS50111">
    <property type="entry name" value="CHEMOTAXIS_TRANSDUC_2"/>
    <property type="match status" value="1"/>
</dbReference>